<name>A0A845MBC1_9PROT</name>
<comment type="caution">
    <text evidence="1">The sequence shown here is derived from an EMBL/GenBank/DDBJ whole genome shotgun (WGS) entry which is preliminary data.</text>
</comment>
<accession>A0A845MBC1</accession>
<dbReference type="Pfam" id="PF07310">
    <property type="entry name" value="PAS_5"/>
    <property type="match status" value="1"/>
</dbReference>
<evidence type="ECO:0000313" key="2">
    <source>
        <dbReference type="Proteomes" id="UP000445696"/>
    </source>
</evidence>
<protein>
    <submittedName>
        <fullName evidence="1">PAS domain-containing protein</fullName>
    </submittedName>
</protein>
<dbReference type="EMBL" id="WTVA01000001">
    <property type="protein sequence ID" value="MZR21082.1"/>
    <property type="molecule type" value="Genomic_DNA"/>
</dbReference>
<sequence length="167" mass="19247">MSTFTTSLSDIANPALRDLVRYWQKLKPASVIPHRQQFNPVEIPHCLRYIILVDVCDGTPRYFIRLAGSSVNPVYQKSVSGQYLEDILRDEDRPEIIAQYDYSVMHQTPTYMSSTAMVPSGKRLSYERVILPMTTNGRTADKLLVGINFFDVKQDFIDRPGFKLKRR</sequence>
<dbReference type="OrthoDB" id="8481589at2"/>
<keyword evidence="2" id="KW-1185">Reference proteome</keyword>
<proteinExistence type="predicted"/>
<evidence type="ECO:0000313" key="1">
    <source>
        <dbReference type="EMBL" id="MZR21082.1"/>
    </source>
</evidence>
<dbReference type="AlphaFoldDB" id="A0A845MBC1"/>
<gene>
    <name evidence="1" type="ORF">GQF03_01930</name>
</gene>
<dbReference type="RefSeq" id="WP_161337500.1">
    <property type="nucleotide sequence ID" value="NZ_JBHSDG010000002.1"/>
</dbReference>
<dbReference type="InterPro" id="IPR009922">
    <property type="entry name" value="DUF1457"/>
</dbReference>
<reference evidence="1 2" key="1">
    <citation type="journal article" date="2014" name="Int. J. Syst. Evol. Microbiol.">
        <title>Sneathiella chungangensis sp. nov., isolated from a marine sand, and emended description of the genus Sneathiella.</title>
        <authorList>
            <person name="Siamphan C."/>
            <person name="Kim H."/>
            <person name="Lee J.S."/>
            <person name="Kim W."/>
        </authorList>
    </citation>
    <scope>NUCLEOTIDE SEQUENCE [LARGE SCALE GENOMIC DNA]</scope>
    <source>
        <strain evidence="1 2">KCTC 32476</strain>
    </source>
</reference>
<dbReference type="Proteomes" id="UP000445696">
    <property type="component" value="Unassembled WGS sequence"/>
</dbReference>
<organism evidence="1 2">
    <name type="scientific">Sneathiella chungangensis</name>
    <dbReference type="NCBI Taxonomy" id="1418234"/>
    <lineage>
        <taxon>Bacteria</taxon>
        <taxon>Pseudomonadati</taxon>
        <taxon>Pseudomonadota</taxon>
        <taxon>Alphaproteobacteria</taxon>
        <taxon>Sneathiellales</taxon>
        <taxon>Sneathiellaceae</taxon>
        <taxon>Sneathiella</taxon>
    </lineage>
</organism>